<feature type="signal peptide" evidence="8">
    <location>
        <begin position="1"/>
        <end position="27"/>
    </location>
</feature>
<feature type="chain" id="PRO_5034264152" evidence="8">
    <location>
        <begin position="28"/>
        <end position="174"/>
    </location>
</feature>
<keyword evidence="7" id="KW-1015">Disulfide bond</keyword>
<evidence type="ECO:0000256" key="6">
    <source>
        <dbReference type="ARBA" id="ARBA00023022"/>
    </source>
</evidence>
<name>A0A8B7UXA6_CASCN</name>
<evidence type="ECO:0000256" key="5">
    <source>
        <dbReference type="ARBA" id="ARBA00022729"/>
    </source>
</evidence>
<dbReference type="RefSeq" id="XP_020023594.1">
    <property type="nucleotide sequence ID" value="XM_020168005.1"/>
</dbReference>
<dbReference type="FunFam" id="4.10.75.10:FF:000001">
    <property type="entry name" value="Anosmin 1"/>
    <property type="match status" value="2"/>
</dbReference>
<evidence type="ECO:0000256" key="7">
    <source>
        <dbReference type="ARBA" id="ARBA00023157"/>
    </source>
</evidence>
<dbReference type="PROSITE" id="PS51390">
    <property type="entry name" value="WAP"/>
    <property type="match status" value="2"/>
</dbReference>
<keyword evidence="2" id="KW-0964">Secreted</keyword>
<evidence type="ECO:0000256" key="4">
    <source>
        <dbReference type="ARBA" id="ARBA00022690"/>
    </source>
</evidence>
<dbReference type="AlphaFoldDB" id="A0A8B7UXA6"/>
<dbReference type="KEGG" id="ccan:109689247"/>
<keyword evidence="3" id="KW-0929">Antimicrobial</keyword>
<keyword evidence="5 8" id="KW-0732">Signal</keyword>
<dbReference type="OrthoDB" id="4473401at2759"/>
<dbReference type="InterPro" id="IPR050514">
    <property type="entry name" value="WAP_four-disulfide_core"/>
</dbReference>
<feature type="domain" description="WAP" evidence="9">
    <location>
        <begin position="83"/>
        <end position="131"/>
    </location>
</feature>
<evidence type="ECO:0000259" key="9">
    <source>
        <dbReference type="PROSITE" id="PS51390"/>
    </source>
</evidence>
<evidence type="ECO:0000256" key="2">
    <source>
        <dbReference type="ARBA" id="ARBA00022525"/>
    </source>
</evidence>
<gene>
    <name evidence="10" type="primary">Slpi</name>
</gene>
<keyword evidence="4" id="KW-0646">Protease inhibitor</keyword>
<dbReference type="Pfam" id="PF00095">
    <property type="entry name" value="WAP"/>
    <property type="match status" value="2"/>
</dbReference>
<keyword evidence="6" id="KW-0044">Antibiotic</keyword>
<feature type="domain" description="WAP" evidence="9">
    <location>
        <begin position="29"/>
        <end position="77"/>
    </location>
</feature>
<reference evidence="10" key="1">
    <citation type="submission" date="2025-08" db="UniProtKB">
        <authorList>
            <consortium name="RefSeq"/>
        </authorList>
    </citation>
    <scope>IDENTIFICATION</scope>
    <source>
        <tissue evidence="10">Leukocyte</tissue>
    </source>
</reference>
<dbReference type="Gene3D" id="4.10.75.10">
    <property type="entry name" value="Elafin-like"/>
    <property type="match status" value="2"/>
</dbReference>
<evidence type="ECO:0000256" key="8">
    <source>
        <dbReference type="SAM" id="SignalP"/>
    </source>
</evidence>
<accession>A0A8B7UXA6</accession>
<dbReference type="GO" id="GO:0045087">
    <property type="term" value="P:innate immune response"/>
    <property type="evidence" value="ECO:0007669"/>
    <property type="project" value="TreeGrafter"/>
</dbReference>
<dbReference type="GO" id="GO:0005615">
    <property type="term" value="C:extracellular space"/>
    <property type="evidence" value="ECO:0007669"/>
    <property type="project" value="TreeGrafter"/>
</dbReference>
<dbReference type="GO" id="GO:0004867">
    <property type="term" value="F:serine-type endopeptidase inhibitor activity"/>
    <property type="evidence" value="ECO:0007669"/>
    <property type="project" value="TreeGrafter"/>
</dbReference>
<dbReference type="InterPro" id="IPR008197">
    <property type="entry name" value="WAP_dom"/>
</dbReference>
<comment type="subcellular location">
    <subcellularLocation>
        <location evidence="1">Secreted</location>
    </subcellularLocation>
</comment>
<dbReference type="GO" id="GO:0019731">
    <property type="term" value="P:antibacterial humoral response"/>
    <property type="evidence" value="ECO:0007669"/>
    <property type="project" value="TreeGrafter"/>
</dbReference>
<dbReference type="PANTHER" id="PTHR19441">
    <property type="entry name" value="WHEY ACDIC PROTEIN WAP"/>
    <property type="match status" value="1"/>
</dbReference>
<dbReference type="PRINTS" id="PR00003">
    <property type="entry name" value="4DISULPHCORE"/>
</dbReference>
<evidence type="ECO:0000256" key="1">
    <source>
        <dbReference type="ARBA" id="ARBA00004613"/>
    </source>
</evidence>
<dbReference type="InterPro" id="IPR036645">
    <property type="entry name" value="Elafin-like_sf"/>
</dbReference>
<evidence type="ECO:0000313" key="10">
    <source>
        <dbReference type="RefSeq" id="XP_020023594.1"/>
    </source>
</evidence>
<proteinExistence type="predicted"/>
<organism evidence="10">
    <name type="scientific">Castor canadensis</name>
    <name type="common">American beaver</name>
    <dbReference type="NCBI Taxonomy" id="51338"/>
    <lineage>
        <taxon>Eukaryota</taxon>
        <taxon>Metazoa</taxon>
        <taxon>Chordata</taxon>
        <taxon>Craniata</taxon>
        <taxon>Vertebrata</taxon>
        <taxon>Euteleostomi</taxon>
        <taxon>Mammalia</taxon>
        <taxon>Eutheria</taxon>
        <taxon>Euarchontoglires</taxon>
        <taxon>Glires</taxon>
        <taxon>Rodentia</taxon>
        <taxon>Castorimorpha</taxon>
        <taxon>Castoridae</taxon>
        <taxon>Castor</taxon>
    </lineage>
</organism>
<evidence type="ECO:0000256" key="3">
    <source>
        <dbReference type="ARBA" id="ARBA00022529"/>
    </source>
</evidence>
<sequence length="174" mass="19485">MKFRSLFPLVVFLALATMALWSVEVSGNESMKAGTCPFRKPVKCFRYKKPQCKNDWQCPEKRKCCPDYCGIKCLDPVPISNPVKTKPGMCPVVNGECLMLNPPNHCETDSQCDRDFKCCKGMCGKACVPPVAGDTGALIPELHSCLAQDLEKMEEDILWELELWLCSILCPQCE</sequence>
<protein>
    <submittedName>
        <fullName evidence="10">Antileukoproteinase</fullName>
    </submittedName>
</protein>
<dbReference type="CDD" id="cd00199">
    <property type="entry name" value="WAP"/>
    <property type="match status" value="1"/>
</dbReference>
<dbReference type="SMART" id="SM00217">
    <property type="entry name" value="WAP"/>
    <property type="match status" value="2"/>
</dbReference>
<dbReference type="PANTHER" id="PTHR19441:SF44">
    <property type="entry name" value="ANTILEUKOPROTEINASE"/>
    <property type="match status" value="1"/>
</dbReference>
<dbReference type="SUPFAM" id="SSF57256">
    <property type="entry name" value="Elafin-like"/>
    <property type="match status" value="2"/>
</dbReference>